<name>A0A381TSU1_9ZZZZ</name>
<sequence length="397" mass="43173">MNDLPLDGVTVLDLCIVLAGPTCGRTLAQYGANVIKVDPDFRPPQLTPWLDVGRGKQSIALNLGKPGGLDTFLTMASKADVVLEGFRKGVADRLGIGYQALKNLNPEIIYGSINCFGQEGPWQMRPGFEQNAQAATGIQLRNAGVSDPQQPQRPRPATFTLNDYGTGISAAYAVMLALLDREKTGRGQKIEAALSYTSATITGPYHVDYPGYSRRDLGGPGIRGTDSFNQLYECADDSWIFLSVSNSDELLALQSILSFSNIYSRPSSQHLRDIFLTNTSTHWVSLLTSAGVPVAINKYASDLHREEGNRRRGIVVERTYGNIHNGEEKIKGSHHWGDVTWSGNPVVMSECDLVEVEPPSFGGDTNSILRSFGISESELANLRASDTIPTSLPIDLK</sequence>
<accession>A0A381TSU1</accession>
<dbReference type="Pfam" id="PF02515">
    <property type="entry name" value="CoA_transf_3"/>
    <property type="match status" value="1"/>
</dbReference>
<dbReference type="InterPro" id="IPR023606">
    <property type="entry name" value="CoA-Trfase_III_dom_1_sf"/>
</dbReference>
<dbReference type="Gene3D" id="3.40.50.10540">
    <property type="entry name" value="Crotonobetainyl-coa:carnitine coa-transferase, domain 1"/>
    <property type="match status" value="2"/>
</dbReference>
<protein>
    <recommendedName>
        <fullName evidence="3">CoA transferase</fullName>
    </recommendedName>
</protein>
<dbReference type="InterPro" id="IPR050509">
    <property type="entry name" value="CoA-transferase_III"/>
</dbReference>
<proteinExistence type="predicted"/>
<dbReference type="AlphaFoldDB" id="A0A381TSU1"/>
<dbReference type="InterPro" id="IPR003673">
    <property type="entry name" value="CoA-Trfase_fam_III"/>
</dbReference>
<dbReference type="EMBL" id="UINC01005104">
    <property type="protein sequence ID" value="SVA19090.1"/>
    <property type="molecule type" value="Genomic_DNA"/>
</dbReference>
<dbReference type="GO" id="GO:0016740">
    <property type="term" value="F:transferase activity"/>
    <property type="evidence" value="ECO:0007669"/>
    <property type="project" value="UniProtKB-KW"/>
</dbReference>
<dbReference type="PANTHER" id="PTHR48228">
    <property type="entry name" value="SUCCINYL-COA--D-CITRAMALATE COA-TRANSFERASE"/>
    <property type="match status" value="1"/>
</dbReference>
<dbReference type="SUPFAM" id="SSF89796">
    <property type="entry name" value="CoA-transferase family III (CaiB/BaiF)"/>
    <property type="match status" value="1"/>
</dbReference>
<dbReference type="PANTHER" id="PTHR48228:SF6">
    <property type="entry name" value="L-CARNITINE COA-TRANSFERASE"/>
    <property type="match status" value="1"/>
</dbReference>
<gene>
    <name evidence="2" type="ORF">METZ01_LOCUS71944</name>
</gene>
<organism evidence="2">
    <name type="scientific">marine metagenome</name>
    <dbReference type="NCBI Taxonomy" id="408172"/>
    <lineage>
        <taxon>unclassified sequences</taxon>
        <taxon>metagenomes</taxon>
        <taxon>ecological metagenomes</taxon>
    </lineage>
</organism>
<reference evidence="2" key="1">
    <citation type="submission" date="2018-05" db="EMBL/GenBank/DDBJ databases">
        <authorList>
            <person name="Lanie J.A."/>
            <person name="Ng W.-L."/>
            <person name="Kazmierczak K.M."/>
            <person name="Andrzejewski T.M."/>
            <person name="Davidsen T.M."/>
            <person name="Wayne K.J."/>
            <person name="Tettelin H."/>
            <person name="Glass J.I."/>
            <person name="Rusch D."/>
            <person name="Podicherti R."/>
            <person name="Tsui H.-C.T."/>
            <person name="Winkler M.E."/>
        </authorList>
    </citation>
    <scope>NUCLEOTIDE SEQUENCE</scope>
</reference>
<evidence type="ECO:0008006" key="3">
    <source>
        <dbReference type="Google" id="ProtNLM"/>
    </source>
</evidence>
<evidence type="ECO:0000313" key="2">
    <source>
        <dbReference type="EMBL" id="SVA19090.1"/>
    </source>
</evidence>
<evidence type="ECO:0000256" key="1">
    <source>
        <dbReference type="ARBA" id="ARBA00022679"/>
    </source>
</evidence>
<keyword evidence="1" id="KW-0808">Transferase</keyword>